<evidence type="ECO:0000256" key="3">
    <source>
        <dbReference type="ARBA" id="ARBA00022679"/>
    </source>
</evidence>
<evidence type="ECO:0000256" key="2">
    <source>
        <dbReference type="ARBA" id="ARBA00022527"/>
    </source>
</evidence>
<accession>A0ABN6YP93</accession>
<dbReference type="InterPro" id="IPR017441">
    <property type="entry name" value="Protein_kinase_ATP_BS"/>
</dbReference>
<dbReference type="PROSITE" id="PS00107">
    <property type="entry name" value="PROTEIN_KINASE_ATP"/>
    <property type="match status" value="1"/>
</dbReference>
<evidence type="ECO:0000313" key="11">
    <source>
        <dbReference type="Proteomes" id="UP001321421"/>
    </source>
</evidence>
<dbReference type="Proteomes" id="UP001321421">
    <property type="component" value="Chromosome"/>
</dbReference>
<dbReference type="PANTHER" id="PTHR43289">
    <property type="entry name" value="MITOGEN-ACTIVATED PROTEIN KINASE KINASE KINASE 20-RELATED"/>
    <property type="match status" value="1"/>
</dbReference>
<dbReference type="Pfam" id="PF00069">
    <property type="entry name" value="Pkinase"/>
    <property type="match status" value="1"/>
</dbReference>
<feature type="binding site" evidence="7">
    <location>
        <position position="40"/>
    </location>
    <ligand>
        <name>ATP</name>
        <dbReference type="ChEBI" id="CHEBI:30616"/>
    </ligand>
</feature>
<feature type="region of interest" description="Disordered" evidence="8">
    <location>
        <begin position="222"/>
        <end position="242"/>
    </location>
</feature>
<keyword evidence="6 7" id="KW-0067">ATP-binding</keyword>
<dbReference type="SMART" id="SM00220">
    <property type="entry name" value="S_TKc"/>
    <property type="match status" value="1"/>
</dbReference>
<feature type="compositionally biased region" description="Low complexity" evidence="8">
    <location>
        <begin position="292"/>
        <end position="323"/>
    </location>
</feature>
<dbReference type="InterPro" id="IPR008271">
    <property type="entry name" value="Ser/Thr_kinase_AS"/>
</dbReference>
<name>A0ABN6YP93_9MICO</name>
<keyword evidence="5" id="KW-0418">Kinase</keyword>
<organism evidence="10 11">
    <name type="scientific">Barrientosiimonas endolithica</name>
    <dbReference type="NCBI Taxonomy" id="1535208"/>
    <lineage>
        <taxon>Bacteria</taxon>
        <taxon>Bacillati</taxon>
        <taxon>Actinomycetota</taxon>
        <taxon>Actinomycetes</taxon>
        <taxon>Micrococcales</taxon>
        <taxon>Dermacoccaceae</taxon>
        <taxon>Barrientosiimonas</taxon>
    </lineage>
</organism>
<protein>
    <recommendedName>
        <fullName evidence="1">non-specific serine/threonine protein kinase</fullName>
        <ecNumber evidence="1">2.7.11.1</ecNumber>
    </recommendedName>
</protein>
<dbReference type="EC" id="2.7.11.1" evidence="1"/>
<keyword evidence="2" id="KW-0723">Serine/threonine-protein kinase</keyword>
<proteinExistence type="predicted"/>
<reference evidence="11" key="1">
    <citation type="journal article" date="2019" name="Int. J. Syst. Evol. Microbiol.">
        <title>The Global Catalogue of Microorganisms (GCM) 10K type strain sequencing project: providing services to taxonomists for standard genome sequencing and annotation.</title>
        <authorList>
            <consortium name="The Broad Institute Genomics Platform"/>
            <consortium name="The Broad Institute Genome Sequencing Center for Infectious Disease"/>
            <person name="Wu L."/>
            <person name="Ma J."/>
        </authorList>
    </citation>
    <scope>NUCLEOTIDE SEQUENCE [LARGE SCALE GENOMIC DNA]</scope>
    <source>
        <strain evidence="11">NBRC 110608</strain>
    </source>
</reference>
<evidence type="ECO:0000256" key="6">
    <source>
        <dbReference type="ARBA" id="ARBA00022840"/>
    </source>
</evidence>
<dbReference type="PANTHER" id="PTHR43289:SF6">
    <property type="entry name" value="SERINE_THREONINE-PROTEIN KINASE NEKL-3"/>
    <property type="match status" value="1"/>
</dbReference>
<feature type="compositionally biased region" description="Low complexity" evidence="8">
    <location>
        <begin position="331"/>
        <end position="340"/>
    </location>
</feature>
<feature type="domain" description="Protein kinase" evidence="9">
    <location>
        <begin position="11"/>
        <end position="272"/>
    </location>
</feature>
<dbReference type="InterPro" id="IPR000719">
    <property type="entry name" value="Prot_kinase_dom"/>
</dbReference>
<sequence>MGEQAQRLAHYRLDRVLGKGGMGSVFVAFDERREREVALKVLPEDLADDPVFRDRFRREARIAADLEDPHVVPIHDFGEIDGRLFIDMRLVRGRDLRAIIREDGPLSPELAVSLVDQAGQAVDAAHARGLVHRDVKPANILVTRGDFAYLADFGIASREGETRLTHTGITVGSFTYMAPERFDTRASYDERIDVYALGCVLHEALTGEPPFRGTTLTEQMAAHLHAPRPQPSRSRPDLPPGLDDVVARAMAVDPGDRFATCAELSRAARAALAGGPATSSVRLPRPTQVISPAQPRPARADPAQSRAARPRPAGSHPAGARPATPAPAGPSAPAARAAPAGRRRTKRPVAIALATVLLVVGGWVALTQLQPDRPATLLPDASPTSAAPQTPLDPQEAPAEARSTVVVPAVARYCAPRSDLGGLRVYVAYDEVADPCGWALEVATAVHDNGDRSSPTMSVYSPARGDYATVTCGAGPPIRCRSDGTATAWVVRPDEDVRR</sequence>
<evidence type="ECO:0000313" key="10">
    <source>
        <dbReference type="EMBL" id="BDZ57886.1"/>
    </source>
</evidence>
<gene>
    <name evidence="10" type="ORF">GCM10025872_15430</name>
</gene>
<evidence type="ECO:0000256" key="4">
    <source>
        <dbReference type="ARBA" id="ARBA00022741"/>
    </source>
</evidence>
<keyword evidence="11" id="KW-1185">Reference proteome</keyword>
<feature type="region of interest" description="Disordered" evidence="8">
    <location>
        <begin position="274"/>
        <end position="344"/>
    </location>
</feature>
<feature type="region of interest" description="Disordered" evidence="8">
    <location>
        <begin position="375"/>
        <end position="400"/>
    </location>
</feature>
<dbReference type="Gene3D" id="3.30.200.20">
    <property type="entry name" value="Phosphorylase Kinase, domain 1"/>
    <property type="match status" value="1"/>
</dbReference>
<dbReference type="EMBL" id="AP027735">
    <property type="protein sequence ID" value="BDZ57886.1"/>
    <property type="molecule type" value="Genomic_DNA"/>
</dbReference>
<evidence type="ECO:0000256" key="5">
    <source>
        <dbReference type="ARBA" id="ARBA00022777"/>
    </source>
</evidence>
<dbReference type="InterPro" id="IPR011009">
    <property type="entry name" value="Kinase-like_dom_sf"/>
</dbReference>
<dbReference type="CDD" id="cd14014">
    <property type="entry name" value="STKc_PknB_like"/>
    <property type="match status" value="1"/>
</dbReference>
<dbReference type="PROSITE" id="PS00108">
    <property type="entry name" value="PROTEIN_KINASE_ST"/>
    <property type="match status" value="1"/>
</dbReference>
<evidence type="ECO:0000256" key="1">
    <source>
        <dbReference type="ARBA" id="ARBA00012513"/>
    </source>
</evidence>
<evidence type="ECO:0000256" key="7">
    <source>
        <dbReference type="PROSITE-ProRule" id="PRU10141"/>
    </source>
</evidence>
<dbReference type="PROSITE" id="PS50011">
    <property type="entry name" value="PROTEIN_KINASE_DOM"/>
    <property type="match status" value="1"/>
</dbReference>
<evidence type="ECO:0000256" key="8">
    <source>
        <dbReference type="SAM" id="MobiDB-lite"/>
    </source>
</evidence>
<dbReference type="RefSeq" id="WP_289232759.1">
    <property type="nucleotide sequence ID" value="NZ_AP027735.1"/>
</dbReference>
<keyword evidence="4 7" id="KW-0547">Nucleotide-binding</keyword>
<dbReference type="Gene3D" id="1.10.510.10">
    <property type="entry name" value="Transferase(Phosphotransferase) domain 1"/>
    <property type="match status" value="1"/>
</dbReference>
<evidence type="ECO:0000259" key="9">
    <source>
        <dbReference type="PROSITE" id="PS50011"/>
    </source>
</evidence>
<keyword evidence="3" id="KW-0808">Transferase</keyword>
<dbReference type="SUPFAM" id="SSF56112">
    <property type="entry name" value="Protein kinase-like (PK-like)"/>
    <property type="match status" value="1"/>
</dbReference>